<dbReference type="PANTHER" id="PTHR12741:SF22">
    <property type="entry name" value="CALLOSE SYNTHASE 8-RELATED"/>
    <property type="match status" value="1"/>
</dbReference>
<dbReference type="STRING" id="4533.J3M5Q7"/>
<evidence type="ECO:0000313" key="1">
    <source>
        <dbReference type="EnsemblPlants" id="OB05G19310.1"/>
    </source>
</evidence>
<dbReference type="AlphaFoldDB" id="J3M5Q7"/>
<dbReference type="eggNOG" id="KOG0916">
    <property type="taxonomic scope" value="Eukaryota"/>
</dbReference>
<dbReference type="HOGENOM" id="CLU_204962_0_0_1"/>
<reference evidence="1" key="2">
    <citation type="submission" date="2013-04" db="UniProtKB">
        <authorList>
            <consortium name="EnsemblPlants"/>
        </authorList>
    </citation>
    <scope>IDENTIFICATION</scope>
</reference>
<dbReference type="Gramene" id="OB05G19310.1">
    <property type="protein sequence ID" value="OB05G19310.1"/>
    <property type="gene ID" value="OB05G19310"/>
</dbReference>
<name>J3M5Q7_ORYBR</name>
<sequence length="53" mass="5926">MRNVLQEFVRHPTGKAPTILGLREHIFTGSVSSLAGFMPYQETSFVTIEQISC</sequence>
<dbReference type="Proteomes" id="UP000006038">
    <property type="component" value="Chromosome 5"/>
</dbReference>
<accession>J3M5Q7</accession>
<reference evidence="1" key="1">
    <citation type="journal article" date="2013" name="Nat. Commun.">
        <title>Whole-genome sequencing of Oryza brachyantha reveals mechanisms underlying Oryza genome evolution.</title>
        <authorList>
            <person name="Chen J."/>
            <person name="Huang Q."/>
            <person name="Gao D."/>
            <person name="Wang J."/>
            <person name="Lang Y."/>
            <person name="Liu T."/>
            <person name="Li B."/>
            <person name="Bai Z."/>
            <person name="Luis Goicoechea J."/>
            <person name="Liang C."/>
            <person name="Chen C."/>
            <person name="Zhang W."/>
            <person name="Sun S."/>
            <person name="Liao Y."/>
            <person name="Zhang X."/>
            <person name="Yang L."/>
            <person name="Song C."/>
            <person name="Wang M."/>
            <person name="Shi J."/>
            <person name="Liu G."/>
            <person name="Liu J."/>
            <person name="Zhou H."/>
            <person name="Zhou W."/>
            <person name="Yu Q."/>
            <person name="An N."/>
            <person name="Chen Y."/>
            <person name="Cai Q."/>
            <person name="Wang B."/>
            <person name="Liu B."/>
            <person name="Min J."/>
            <person name="Huang Y."/>
            <person name="Wu H."/>
            <person name="Li Z."/>
            <person name="Zhang Y."/>
            <person name="Yin Y."/>
            <person name="Song W."/>
            <person name="Jiang J."/>
            <person name="Jackson S.A."/>
            <person name="Wing R.A."/>
            <person name="Wang J."/>
            <person name="Chen M."/>
        </authorList>
    </citation>
    <scope>NUCLEOTIDE SEQUENCE [LARGE SCALE GENOMIC DNA]</scope>
    <source>
        <strain evidence="1">cv. IRGC 101232</strain>
    </source>
</reference>
<dbReference type="GO" id="GO:0046527">
    <property type="term" value="F:glucosyltransferase activity"/>
    <property type="evidence" value="ECO:0007669"/>
    <property type="project" value="TreeGrafter"/>
</dbReference>
<protein>
    <submittedName>
        <fullName evidence="1">Uncharacterized protein</fullName>
    </submittedName>
</protein>
<dbReference type="PANTHER" id="PTHR12741">
    <property type="entry name" value="LYST-INTERACTING PROTEIN LIP5 DOPAMINE RESPONSIVE PROTEIN DRG-1"/>
    <property type="match status" value="1"/>
</dbReference>
<proteinExistence type="predicted"/>
<dbReference type="GO" id="GO:0005886">
    <property type="term" value="C:plasma membrane"/>
    <property type="evidence" value="ECO:0007669"/>
    <property type="project" value="TreeGrafter"/>
</dbReference>
<organism evidence="1">
    <name type="scientific">Oryza brachyantha</name>
    <name type="common">malo sina</name>
    <dbReference type="NCBI Taxonomy" id="4533"/>
    <lineage>
        <taxon>Eukaryota</taxon>
        <taxon>Viridiplantae</taxon>
        <taxon>Streptophyta</taxon>
        <taxon>Embryophyta</taxon>
        <taxon>Tracheophyta</taxon>
        <taxon>Spermatophyta</taxon>
        <taxon>Magnoliopsida</taxon>
        <taxon>Liliopsida</taxon>
        <taxon>Poales</taxon>
        <taxon>Poaceae</taxon>
        <taxon>BOP clade</taxon>
        <taxon>Oryzoideae</taxon>
        <taxon>Oryzeae</taxon>
        <taxon>Oryzinae</taxon>
        <taxon>Oryza</taxon>
    </lineage>
</organism>
<dbReference type="EnsemblPlants" id="OB05G19310.1">
    <property type="protein sequence ID" value="OB05G19310.1"/>
    <property type="gene ID" value="OB05G19310"/>
</dbReference>
<keyword evidence="2" id="KW-1185">Reference proteome</keyword>
<evidence type="ECO:0000313" key="2">
    <source>
        <dbReference type="Proteomes" id="UP000006038"/>
    </source>
</evidence>